<feature type="chain" id="PRO_5011728185" description="Beta-lactamase-inhibitor-like, PepSY-like" evidence="1">
    <location>
        <begin position="20"/>
        <end position="144"/>
    </location>
</feature>
<keyword evidence="3" id="KW-1185">Reference proteome</keyword>
<evidence type="ECO:0000256" key="1">
    <source>
        <dbReference type="SAM" id="SignalP"/>
    </source>
</evidence>
<dbReference type="Proteomes" id="UP000199031">
    <property type="component" value="Unassembled WGS sequence"/>
</dbReference>
<dbReference type="Gene3D" id="3.10.450.360">
    <property type="match status" value="1"/>
</dbReference>
<dbReference type="STRING" id="1465490.SAMN05444277_101608"/>
<reference evidence="2 3" key="1">
    <citation type="submission" date="2016-10" db="EMBL/GenBank/DDBJ databases">
        <authorList>
            <person name="de Groot N.N."/>
        </authorList>
    </citation>
    <scope>NUCLEOTIDE SEQUENCE [LARGE SCALE GENOMIC DNA]</scope>
    <source>
        <strain evidence="2 3">DSM 28286</strain>
    </source>
</reference>
<organism evidence="2 3">
    <name type="scientific">Parafilimonas terrae</name>
    <dbReference type="NCBI Taxonomy" id="1465490"/>
    <lineage>
        <taxon>Bacteria</taxon>
        <taxon>Pseudomonadati</taxon>
        <taxon>Bacteroidota</taxon>
        <taxon>Chitinophagia</taxon>
        <taxon>Chitinophagales</taxon>
        <taxon>Chitinophagaceae</taxon>
        <taxon>Parafilimonas</taxon>
    </lineage>
</organism>
<feature type="signal peptide" evidence="1">
    <location>
        <begin position="1"/>
        <end position="19"/>
    </location>
</feature>
<keyword evidence="1" id="KW-0732">Signal</keyword>
<dbReference type="RefSeq" id="WP_143075732.1">
    <property type="nucleotide sequence ID" value="NZ_FOXQ01000001.1"/>
</dbReference>
<accession>A0A1I5S6K0</accession>
<proteinExistence type="predicted"/>
<dbReference type="SUPFAM" id="SSF160574">
    <property type="entry name" value="BT0923-like"/>
    <property type="match status" value="1"/>
</dbReference>
<dbReference type="AlphaFoldDB" id="A0A1I5S6K0"/>
<gene>
    <name evidence="2" type="ORF">SAMN05444277_101608</name>
</gene>
<dbReference type="OrthoDB" id="678457at2"/>
<evidence type="ECO:0000313" key="2">
    <source>
        <dbReference type="EMBL" id="SFP66297.1"/>
    </source>
</evidence>
<sequence length="144" mass="16197">MKTVIVYALSLLIMASAIAAPGSSLQQKFNETFPNAKNVKWSDDKDGFFVSFTQNGNFKKALYNKDGDFVCSWKYTDGNDLPVNIIIKLNKRFEGSKILGVTEYTAGENMFYNVKLSKGQKLYNLDILSDGTIARLQKFNTQIN</sequence>
<name>A0A1I5S6K0_9BACT</name>
<protein>
    <recommendedName>
        <fullName evidence="4">Beta-lactamase-inhibitor-like, PepSY-like</fullName>
    </recommendedName>
</protein>
<evidence type="ECO:0000313" key="3">
    <source>
        <dbReference type="Proteomes" id="UP000199031"/>
    </source>
</evidence>
<evidence type="ECO:0008006" key="4">
    <source>
        <dbReference type="Google" id="ProtNLM"/>
    </source>
</evidence>
<dbReference type="EMBL" id="FOXQ01000001">
    <property type="protein sequence ID" value="SFP66297.1"/>
    <property type="molecule type" value="Genomic_DNA"/>
</dbReference>